<proteinExistence type="predicted"/>
<dbReference type="PANTHER" id="PTHR36439">
    <property type="entry name" value="BLL4334 PROTEIN"/>
    <property type="match status" value="1"/>
</dbReference>
<dbReference type="Proteomes" id="UP000016743">
    <property type="component" value="Chromosome"/>
</dbReference>
<accession>U3P6U2</accession>
<dbReference type="OrthoDB" id="9806494at2"/>
<dbReference type="STRING" id="1389489.O159_10760"/>
<gene>
    <name evidence="1" type="ORF">O159_10760</name>
</gene>
<evidence type="ECO:0000313" key="1">
    <source>
        <dbReference type="EMBL" id="AGW41179.1"/>
    </source>
</evidence>
<protein>
    <recommendedName>
        <fullName evidence="3">DUF1697 domain-containing protein</fullName>
    </recommendedName>
</protein>
<dbReference type="SUPFAM" id="SSF160379">
    <property type="entry name" value="SP0830-like"/>
    <property type="match status" value="1"/>
</dbReference>
<dbReference type="HOGENOM" id="CLU_106303_1_0_11"/>
<dbReference type="PANTHER" id="PTHR36439:SF1">
    <property type="entry name" value="DUF1697 DOMAIN-CONTAINING PROTEIN"/>
    <property type="match status" value="1"/>
</dbReference>
<dbReference type="PIRSF" id="PIRSF008502">
    <property type="entry name" value="UCP008502"/>
    <property type="match status" value="1"/>
</dbReference>
<dbReference type="Pfam" id="PF08002">
    <property type="entry name" value="DUF1697"/>
    <property type="match status" value="1"/>
</dbReference>
<dbReference type="eggNOG" id="COG3797">
    <property type="taxonomic scope" value="Bacteria"/>
</dbReference>
<evidence type="ECO:0008006" key="3">
    <source>
        <dbReference type="Google" id="ProtNLM"/>
    </source>
</evidence>
<dbReference type="InterPro" id="IPR012545">
    <property type="entry name" value="DUF1697"/>
</dbReference>
<reference evidence="1 2" key="1">
    <citation type="journal article" date="2013" name="Genome Announc.">
        <title>Complete Genome Sequence of Leifsonia xyli subsp. cynodontis Strain DSM46306, a Gram-Positive Bacterial Pathogen of Grasses.</title>
        <authorList>
            <person name="Monteiro-Vitorello C.B."/>
            <person name="Zerillo M.M."/>
            <person name="Van Sluys M.A."/>
            <person name="Camargo L.E."/>
            <person name="Kitajima J.P."/>
        </authorList>
    </citation>
    <scope>NUCLEOTIDE SEQUENCE [LARGE SCALE GENOMIC DNA]</scope>
    <source>
        <strain evidence="1 2">DSM 46306</strain>
    </source>
</reference>
<keyword evidence="2" id="KW-1185">Reference proteome</keyword>
<dbReference type="Gene3D" id="3.30.70.1280">
    <property type="entry name" value="SP0830-like domains"/>
    <property type="match status" value="1"/>
</dbReference>
<organism evidence="1 2">
    <name type="scientific">Leifsonia xyli subsp. cynodontis DSM 46306</name>
    <dbReference type="NCBI Taxonomy" id="1389489"/>
    <lineage>
        <taxon>Bacteria</taxon>
        <taxon>Bacillati</taxon>
        <taxon>Actinomycetota</taxon>
        <taxon>Actinomycetes</taxon>
        <taxon>Micrococcales</taxon>
        <taxon>Microbacteriaceae</taxon>
        <taxon>Leifsonia</taxon>
    </lineage>
</organism>
<sequence>MLGVGLVRGINVGGSARVSKADLAAAFEAAGFAEVVAFLQSGNAVFAAPVPPTARQAAAVTAALRASAGVEAGVVLLTEKRFRSFAAGNPLLPLGYDESKLMVTFLDHDLPAGLELPADDEIAPEAVRLGDRTVYQWCPLGVSKSFLPAAFWRAVGPVATARNQRTVGRILNELDRRG</sequence>
<evidence type="ECO:0000313" key="2">
    <source>
        <dbReference type="Proteomes" id="UP000016743"/>
    </source>
</evidence>
<dbReference type="AlphaFoldDB" id="U3P6U2"/>
<name>U3P6U2_LEIXC</name>
<dbReference type="RefSeq" id="WP_021754623.1">
    <property type="nucleotide sequence ID" value="NC_022438.1"/>
</dbReference>
<dbReference type="EMBL" id="CP006734">
    <property type="protein sequence ID" value="AGW41179.1"/>
    <property type="molecule type" value="Genomic_DNA"/>
</dbReference>
<dbReference type="PATRIC" id="fig|1389489.3.peg.1038"/>
<dbReference type="KEGG" id="lxy:O159_10760"/>